<dbReference type="Pfam" id="PF02540">
    <property type="entry name" value="NAD_synthase"/>
    <property type="match status" value="1"/>
</dbReference>
<dbReference type="FunFam" id="1.10.10.1140:FF:000001">
    <property type="entry name" value="Glutamine-dependent NAD(+) synthetase"/>
    <property type="match status" value="1"/>
</dbReference>
<name>A0A6J5H3L7_9BURK</name>
<feature type="region of interest" description="Disordered" evidence="10">
    <location>
        <begin position="656"/>
        <end position="678"/>
    </location>
</feature>
<dbReference type="InterPro" id="IPR003694">
    <property type="entry name" value="NAD_synthase"/>
</dbReference>
<dbReference type="InterPro" id="IPR003010">
    <property type="entry name" value="C-N_Hydrolase"/>
</dbReference>
<dbReference type="UniPathway" id="UPA00253">
    <property type="reaction ID" value="UER00334"/>
</dbReference>
<dbReference type="GO" id="GO:0005524">
    <property type="term" value="F:ATP binding"/>
    <property type="evidence" value="ECO:0007669"/>
    <property type="project" value="UniProtKB-UniRule"/>
</dbReference>
<dbReference type="Gene3D" id="1.10.10.1140">
    <property type="entry name" value="Glutamine-dependent NAD+ synthetase, C-terminal domain"/>
    <property type="match status" value="1"/>
</dbReference>
<sequence length="706" mass="77251">MKQRFFNLYSHGFARVAVGVPRCRVADPAFNAEQTLALAREAAAGGAALIAFPELGLSAYSCDDLFRQQALLDACERALAQIAAASATLPLAMIVGLPVRVGHALFNCAAVVAGGRVAGVVPKSYLPNYGEFYEPRQFSAAACADYASTDTVRLAGQDVPFGASLLFDAAQIPGLRFHVEICEDVWVPIPPSSFAALAGASVLVNLSASNVVVGKAGYRHQLVSQQSARCLAAYLYTSAGQGESTTDMAWDGQALVYENGELLAQSERFLDDSHLIYADVDLDRLQQERIRQTTFGDSVRRHADEVAKFRVINCELGATGKGAWEQETLALARRVERFPYVPADPKRRDERCNEVYNIQVQALVQRLSQAGIKKVVIGVSGGLDSTHALLVCAKAMDRLKLPRANILAYTMPGFATSERTLRQARELMTLVGCTAREIDIRQSCMQMLEDLGHPYSEGKESYDITFENVQAGERTNHLFRLANFNHAIVIGTGDLSELALGWCTYGVGDHMSHYNVNASVPKTLITHLVRWVAETGQIGQNGESGRDVLEAILATDISPELIPGKTDGAPEQKTESTIGPYELQDFNLYYTLRFGFAPSKVAFLARHAWRERETGAWPENAKVARNQYDLAAIKRNLRIFLDRFFRTSQFKRTCIPNAPKVGSGGSLSPRGDWRAPSDSESVVWLADLERVPDQERASAPPPDAVS</sequence>
<dbReference type="PIRSF" id="PIRSF006630">
    <property type="entry name" value="NADS_GAT"/>
    <property type="match status" value="1"/>
</dbReference>
<evidence type="ECO:0000256" key="5">
    <source>
        <dbReference type="ARBA" id="ARBA00022840"/>
    </source>
</evidence>
<dbReference type="Pfam" id="PF00795">
    <property type="entry name" value="CN_hydrolase"/>
    <property type="match status" value="1"/>
</dbReference>
<dbReference type="RefSeq" id="WP_129561477.1">
    <property type="nucleotide sequence ID" value="NZ_CADIKL010000073.1"/>
</dbReference>
<dbReference type="SUPFAM" id="SSF56317">
    <property type="entry name" value="Carbon-nitrogen hydrolase"/>
    <property type="match status" value="1"/>
</dbReference>
<dbReference type="InterPro" id="IPR041856">
    <property type="entry name" value="NAD+_synth_C"/>
</dbReference>
<evidence type="ECO:0000256" key="2">
    <source>
        <dbReference type="ARBA" id="ARBA00007145"/>
    </source>
</evidence>
<dbReference type="PANTHER" id="PTHR23090:SF9">
    <property type="entry name" value="GLUTAMINE-DEPENDENT NAD(+) SYNTHETASE"/>
    <property type="match status" value="1"/>
</dbReference>
<dbReference type="FunFam" id="3.40.50.620:FF:000155">
    <property type="entry name" value="Glutamine-dependent NAD(+) synthetase"/>
    <property type="match status" value="1"/>
</dbReference>
<keyword evidence="6 7" id="KW-0520">NAD</keyword>
<dbReference type="CDD" id="cd00553">
    <property type="entry name" value="NAD_synthase"/>
    <property type="match status" value="1"/>
</dbReference>
<accession>A0A6J5H3L7</accession>
<comment type="similarity">
    <text evidence="9">Belongs to the NAD synthetase family.</text>
</comment>
<dbReference type="InterPro" id="IPR036526">
    <property type="entry name" value="C-N_Hydrolase_sf"/>
</dbReference>
<keyword evidence="5 7" id="KW-0067">ATP-binding</keyword>
<gene>
    <name evidence="7 12" type="primary">nadE</name>
    <name evidence="12" type="ORF">LMG28688_07095</name>
</gene>
<dbReference type="GO" id="GO:0005737">
    <property type="term" value="C:cytoplasm"/>
    <property type="evidence" value="ECO:0007669"/>
    <property type="project" value="InterPro"/>
</dbReference>
<protein>
    <recommendedName>
        <fullName evidence="7 8">Glutamine-dependent NAD(+) synthetase</fullName>
        <ecNumber evidence="7 8">6.3.5.1</ecNumber>
    </recommendedName>
    <alternativeName>
        <fullName evidence="7 8">NAD(+) synthase [glutamine-hydrolyzing]</fullName>
    </alternativeName>
</protein>
<dbReference type="PROSITE" id="PS50263">
    <property type="entry name" value="CN_HYDROLASE"/>
    <property type="match status" value="1"/>
</dbReference>
<dbReference type="GO" id="GO:0009435">
    <property type="term" value="P:NAD+ biosynthetic process"/>
    <property type="evidence" value="ECO:0007669"/>
    <property type="project" value="UniProtKB-UniRule"/>
</dbReference>
<keyword evidence="3 7" id="KW-0436">Ligase</keyword>
<dbReference type="CDD" id="cd07570">
    <property type="entry name" value="GAT_Gln-NAD-synth"/>
    <property type="match status" value="1"/>
</dbReference>
<feature type="active site" description="For glutaminase activity" evidence="7">
    <location>
        <position position="123"/>
    </location>
</feature>
<feature type="binding site" evidence="7">
    <location>
        <begin position="502"/>
        <end position="505"/>
    </location>
    <ligand>
        <name>deamido-NAD(+)</name>
        <dbReference type="ChEBI" id="CHEBI:58437"/>
        <note>ligand shared between two neighboring subunits</note>
    </ligand>
</feature>
<dbReference type="PANTHER" id="PTHR23090">
    <property type="entry name" value="NH 3 /GLUTAMINE-DEPENDENT NAD + SYNTHETASE"/>
    <property type="match status" value="1"/>
</dbReference>
<evidence type="ECO:0000256" key="8">
    <source>
        <dbReference type="PIRNR" id="PIRNR006630"/>
    </source>
</evidence>
<dbReference type="SUPFAM" id="SSF52402">
    <property type="entry name" value="Adenine nucleotide alpha hydrolases-like"/>
    <property type="match status" value="1"/>
</dbReference>
<dbReference type="EMBL" id="CADIKL010000073">
    <property type="protein sequence ID" value="CAB3809943.1"/>
    <property type="molecule type" value="Genomic_DNA"/>
</dbReference>
<dbReference type="EC" id="6.3.5.1" evidence="7 8"/>
<evidence type="ECO:0000256" key="10">
    <source>
        <dbReference type="SAM" id="MobiDB-lite"/>
    </source>
</evidence>
<dbReference type="NCBIfam" id="NF002730">
    <property type="entry name" value="PRK02628.1"/>
    <property type="match status" value="1"/>
</dbReference>
<feature type="binding site" evidence="7">
    <location>
        <position position="129"/>
    </location>
    <ligand>
        <name>L-glutamine</name>
        <dbReference type="ChEBI" id="CHEBI:58359"/>
    </ligand>
</feature>
<feature type="binding site" evidence="7">
    <location>
        <position position="215"/>
    </location>
    <ligand>
        <name>L-glutamine</name>
        <dbReference type="ChEBI" id="CHEBI:58359"/>
    </ligand>
</feature>
<feature type="active site" description="Nucleophile; for glutaminase activity" evidence="7">
    <location>
        <position position="182"/>
    </location>
</feature>
<dbReference type="Proteomes" id="UP000494119">
    <property type="component" value="Unassembled WGS sequence"/>
</dbReference>
<evidence type="ECO:0000259" key="11">
    <source>
        <dbReference type="PROSITE" id="PS50263"/>
    </source>
</evidence>
<dbReference type="GO" id="GO:0004359">
    <property type="term" value="F:glutaminase activity"/>
    <property type="evidence" value="ECO:0007669"/>
    <property type="project" value="InterPro"/>
</dbReference>
<evidence type="ECO:0000256" key="4">
    <source>
        <dbReference type="ARBA" id="ARBA00022741"/>
    </source>
</evidence>
<organism evidence="12 13">
    <name type="scientific">Paraburkholderia caffeinitolerans</name>
    <dbReference type="NCBI Taxonomy" id="1723730"/>
    <lineage>
        <taxon>Bacteria</taxon>
        <taxon>Pseudomonadati</taxon>
        <taxon>Pseudomonadota</taxon>
        <taxon>Betaproteobacteria</taxon>
        <taxon>Burkholderiales</taxon>
        <taxon>Burkholderiaceae</taxon>
        <taxon>Paraburkholderia</taxon>
    </lineage>
</organism>
<dbReference type="GO" id="GO:0008795">
    <property type="term" value="F:NAD+ synthase activity"/>
    <property type="evidence" value="ECO:0007669"/>
    <property type="project" value="UniProtKB-UniRule"/>
</dbReference>
<feature type="binding site" evidence="7">
    <location>
        <begin position="378"/>
        <end position="385"/>
    </location>
    <ligand>
        <name>ATP</name>
        <dbReference type="ChEBI" id="CHEBI:30616"/>
    </ligand>
</feature>
<feature type="binding site" evidence="7">
    <location>
        <position position="468"/>
    </location>
    <ligand>
        <name>deamido-NAD(+)</name>
        <dbReference type="ChEBI" id="CHEBI:58437"/>
        <note>ligand shared between two neighboring subunits</note>
    </ligand>
</feature>
<dbReference type="HAMAP" id="MF_02090">
    <property type="entry name" value="NadE_glutamine_dep"/>
    <property type="match status" value="1"/>
</dbReference>
<evidence type="ECO:0000313" key="13">
    <source>
        <dbReference type="Proteomes" id="UP000494119"/>
    </source>
</evidence>
<keyword evidence="13" id="KW-1185">Reference proteome</keyword>
<proteinExistence type="inferred from homology"/>
<dbReference type="NCBIfam" id="TIGR00552">
    <property type="entry name" value="nadE"/>
    <property type="match status" value="1"/>
</dbReference>
<comment type="similarity">
    <text evidence="2 7 8">In the C-terminal section; belongs to the NAD synthetase family.</text>
</comment>
<feature type="active site" description="Proton acceptor; for glutaminase activity" evidence="7">
    <location>
        <position position="54"/>
    </location>
</feature>
<evidence type="ECO:0000256" key="6">
    <source>
        <dbReference type="ARBA" id="ARBA00023027"/>
    </source>
</evidence>
<comment type="function">
    <text evidence="7">Catalyzes the ATP-dependent amidation of deamido-NAD to form NAD. Uses L-glutamine as a nitrogen source.</text>
</comment>
<comment type="pathway">
    <text evidence="1 7 8">Cofactor biosynthesis; NAD(+) biosynthesis; NAD(+) from deamido-NAD(+) (L-Gln route): step 1/1.</text>
</comment>
<feature type="domain" description="CN hydrolase" evidence="11">
    <location>
        <begin position="14"/>
        <end position="282"/>
    </location>
</feature>
<reference evidence="12 13" key="1">
    <citation type="submission" date="2020-04" db="EMBL/GenBank/DDBJ databases">
        <authorList>
            <person name="De Canck E."/>
        </authorList>
    </citation>
    <scope>NUCLEOTIDE SEQUENCE [LARGE SCALE GENOMIC DNA]</scope>
    <source>
        <strain evidence="12 13">LMG 28688</strain>
    </source>
</reference>
<keyword evidence="4 7" id="KW-0547">Nucleotide-binding</keyword>
<evidence type="ECO:0000313" key="12">
    <source>
        <dbReference type="EMBL" id="CAB3809943.1"/>
    </source>
</evidence>
<evidence type="ECO:0000256" key="1">
    <source>
        <dbReference type="ARBA" id="ARBA00005188"/>
    </source>
</evidence>
<feature type="binding site" evidence="7">
    <location>
        <position position="209"/>
    </location>
    <ligand>
        <name>L-glutamine</name>
        <dbReference type="ChEBI" id="CHEBI:58359"/>
    </ligand>
</feature>
<feature type="binding site" evidence="7">
    <location>
        <position position="497"/>
    </location>
    <ligand>
        <name>deamido-NAD(+)</name>
        <dbReference type="ChEBI" id="CHEBI:58437"/>
        <note>ligand shared between two neighboring subunits</note>
    </ligand>
</feature>
<evidence type="ECO:0000256" key="7">
    <source>
        <dbReference type="HAMAP-Rule" id="MF_02090"/>
    </source>
</evidence>
<dbReference type="Gene3D" id="3.60.110.10">
    <property type="entry name" value="Carbon-nitrogen hydrolase"/>
    <property type="match status" value="1"/>
</dbReference>
<dbReference type="InterPro" id="IPR022310">
    <property type="entry name" value="NAD/GMP_synthase"/>
</dbReference>
<dbReference type="GO" id="GO:0003952">
    <property type="term" value="F:NAD+ synthase (glutamine-hydrolyzing) activity"/>
    <property type="evidence" value="ECO:0007669"/>
    <property type="project" value="UniProtKB-UniRule"/>
</dbReference>
<dbReference type="AlphaFoldDB" id="A0A6J5H3L7"/>
<feature type="binding site" evidence="7">
    <location>
        <position position="651"/>
    </location>
    <ligand>
        <name>deamido-NAD(+)</name>
        <dbReference type="ChEBI" id="CHEBI:58437"/>
        <note>ligand shared between two neighboring subunits</note>
    </ligand>
</feature>
<dbReference type="InterPro" id="IPR014445">
    <property type="entry name" value="Gln-dep_NAD_synthase"/>
</dbReference>
<dbReference type="InterPro" id="IPR014729">
    <property type="entry name" value="Rossmann-like_a/b/a_fold"/>
</dbReference>
<evidence type="ECO:0000256" key="3">
    <source>
        <dbReference type="ARBA" id="ARBA00022598"/>
    </source>
</evidence>
<comment type="catalytic activity">
    <reaction evidence="7 8">
        <text>deamido-NAD(+) + L-glutamine + ATP + H2O = L-glutamate + AMP + diphosphate + NAD(+) + H(+)</text>
        <dbReference type="Rhea" id="RHEA:24384"/>
        <dbReference type="ChEBI" id="CHEBI:15377"/>
        <dbReference type="ChEBI" id="CHEBI:15378"/>
        <dbReference type="ChEBI" id="CHEBI:29985"/>
        <dbReference type="ChEBI" id="CHEBI:30616"/>
        <dbReference type="ChEBI" id="CHEBI:33019"/>
        <dbReference type="ChEBI" id="CHEBI:57540"/>
        <dbReference type="ChEBI" id="CHEBI:58359"/>
        <dbReference type="ChEBI" id="CHEBI:58437"/>
        <dbReference type="ChEBI" id="CHEBI:456215"/>
        <dbReference type="EC" id="6.3.5.1"/>
    </reaction>
</comment>
<feature type="binding site" evidence="7">
    <location>
        <position position="492"/>
    </location>
    <ligand>
        <name>ATP</name>
        <dbReference type="ChEBI" id="CHEBI:30616"/>
    </ligand>
</feature>
<dbReference type="Gene3D" id="3.40.50.620">
    <property type="entry name" value="HUPs"/>
    <property type="match status" value="1"/>
</dbReference>
<evidence type="ECO:0000256" key="9">
    <source>
        <dbReference type="RuleBase" id="RU003811"/>
    </source>
</evidence>